<name>A0A0D6DV04_9LACT</name>
<dbReference type="Pfam" id="PF03466">
    <property type="entry name" value="LysR_substrate"/>
    <property type="match status" value="1"/>
</dbReference>
<accession>A0A0D6DV04</accession>
<dbReference type="RefSeq" id="WP_047914846.1">
    <property type="nucleotide sequence ID" value="NZ_LN774769.1"/>
</dbReference>
<evidence type="ECO:0000256" key="2">
    <source>
        <dbReference type="ARBA" id="ARBA00023015"/>
    </source>
</evidence>
<evidence type="ECO:0000313" key="7">
    <source>
        <dbReference type="Proteomes" id="UP000033166"/>
    </source>
</evidence>
<keyword evidence="3" id="KW-0238">DNA-binding</keyword>
<evidence type="ECO:0000256" key="4">
    <source>
        <dbReference type="ARBA" id="ARBA00023163"/>
    </source>
</evidence>
<dbReference type="Proteomes" id="UP000033166">
    <property type="component" value="Chromosome I"/>
</dbReference>
<gene>
    <name evidence="6" type="ORF">LACPI_0386</name>
</gene>
<sequence length="299" mass="34140">MNLRDFEYFNALGELLSFTQVATQFNVSQPTISYAMKRLEQRYGCDLIQKDPSHRFVVLTREGEILKAHVTSILDELLVVDRAIEHAKQNRIHIGFPPLIRARIFSKLLREEGTVNLISNFNLISARSKDLLENLLSGQLDFSLMGSVTPLTHPSLTVELLYKREFFIFVSKDNPLSQKSEVSFADTLDYPFILLERGLAHTGAFQSLNDKYKNKAKVLLHFSDVHTIGQLVKSNIGITLMTDFLPFQDMDGLVKIPLVAEDKVPFYVQYAYLKNAVLDEKLQELIAMLDRLSKEDELV</sequence>
<protein>
    <submittedName>
        <fullName evidence="6">Putative malolactic fermentation system transcriptional regulator</fullName>
    </submittedName>
</protein>
<dbReference type="GO" id="GO:0003677">
    <property type="term" value="F:DNA binding"/>
    <property type="evidence" value="ECO:0007669"/>
    <property type="project" value="UniProtKB-KW"/>
</dbReference>
<dbReference type="GO" id="GO:0032993">
    <property type="term" value="C:protein-DNA complex"/>
    <property type="evidence" value="ECO:0007669"/>
    <property type="project" value="TreeGrafter"/>
</dbReference>
<keyword evidence="4" id="KW-0804">Transcription</keyword>
<evidence type="ECO:0000256" key="1">
    <source>
        <dbReference type="ARBA" id="ARBA00009437"/>
    </source>
</evidence>
<dbReference type="SUPFAM" id="SSF46785">
    <property type="entry name" value="Winged helix' DNA-binding domain"/>
    <property type="match status" value="1"/>
</dbReference>
<dbReference type="PANTHER" id="PTHR30346">
    <property type="entry name" value="TRANSCRIPTIONAL DUAL REGULATOR HCAR-RELATED"/>
    <property type="match status" value="1"/>
</dbReference>
<dbReference type="Gene3D" id="1.10.10.10">
    <property type="entry name" value="Winged helix-like DNA-binding domain superfamily/Winged helix DNA-binding domain"/>
    <property type="match status" value="1"/>
</dbReference>
<dbReference type="Pfam" id="PF00126">
    <property type="entry name" value="HTH_1"/>
    <property type="match status" value="1"/>
</dbReference>
<dbReference type="PROSITE" id="PS50931">
    <property type="entry name" value="HTH_LYSR"/>
    <property type="match status" value="1"/>
</dbReference>
<dbReference type="HOGENOM" id="CLU_039613_6_2_9"/>
<evidence type="ECO:0000313" key="6">
    <source>
        <dbReference type="EMBL" id="CEN27586.1"/>
    </source>
</evidence>
<dbReference type="AlphaFoldDB" id="A0A0D6DV04"/>
<dbReference type="KEGG" id="lpk:LACPI_0386"/>
<keyword evidence="2" id="KW-0805">Transcription regulation</keyword>
<dbReference type="PRINTS" id="PR00039">
    <property type="entry name" value="HTHLYSR"/>
</dbReference>
<reference evidence="7" key="1">
    <citation type="submission" date="2015-01" db="EMBL/GenBank/DDBJ databases">
        <authorList>
            <person name="Andreevskaya M."/>
        </authorList>
    </citation>
    <scope>NUCLEOTIDE SEQUENCE [LARGE SCALE GENOMIC DNA]</scope>
    <source>
        <strain evidence="7">MKFS47</strain>
    </source>
</reference>
<dbReference type="SUPFAM" id="SSF53850">
    <property type="entry name" value="Periplasmic binding protein-like II"/>
    <property type="match status" value="1"/>
</dbReference>
<dbReference type="EMBL" id="LN774769">
    <property type="protein sequence ID" value="CEN27586.1"/>
    <property type="molecule type" value="Genomic_DNA"/>
</dbReference>
<dbReference type="GO" id="GO:0003700">
    <property type="term" value="F:DNA-binding transcription factor activity"/>
    <property type="evidence" value="ECO:0007669"/>
    <property type="project" value="InterPro"/>
</dbReference>
<comment type="similarity">
    <text evidence="1">Belongs to the LysR transcriptional regulatory family.</text>
</comment>
<organism evidence="6 7">
    <name type="scientific">Pseudolactococcus piscium MKFS47</name>
    <dbReference type="NCBI Taxonomy" id="297352"/>
    <lineage>
        <taxon>Bacteria</taxon>
        <taxon>Bacillati</taxon>
        <taxon>Bacillota</taxon>
        <taxon>Bacilli</taxon>
        <taxon>Lactobacillales</taxon>
        <taxon>Streptococcaceae</taxon>
        <taxon>Pseudolactococcus</taxon>
    </lineage>
</organism>
<feature type="domain" description="HTH lysR-type" evidence="5">
    <location>
        <begin position="1"/>
        <end position="60"/>
    </location>
</feature>
<dbReference type="InterPro" id="IPR000847">
    <property type="entry name" value="LysR_HTH_N"/>
</dbReference>
<dbReference type="InterPro" id="IPR036388">
    <property type="entry name" value="WH-like_DNA-bd_sf"/>
</dbReference>
<dbReference type="InterPro" id="IPR005119">
    <property type="entry name" value="LysR_subst-bd"/>
</dbReference>
<dbReference type="STRING" id="1364.LP2241_20004"/>
<dbReference type="PANTHER" id="PTHR30346:SF28">
    <property type="entry name" value="HTH-TYPE TRANSCRIPTIONAL REGULATOR CYNR"/>
    <property type="match status" value="1"/>
</dbReference>
<dbReference type="InterPro" id="IPR036390">
    <property type="entry name" value="WH_DNA-bd_sf"/>
</dbReference>
<dbReference type="Gene3D" id="3.40.190.290">
    <property type="match status" value="1"/>
</dbReference>
<proteinExistence type="inferred from homology"/>
<evidence type="ECO:0000256" key="3">
    <source>
        <dbReference type="ARBA" id="ARBA00023125"/>
    </source>
</evidence>
<evidence type="ECO:0000259" key="5">
    <source>
        <dbReference type="PROSITE" id="PS50931"/>
    </source>
</evidence>